<gene>
    <name evidence="1" type="ORF">CLCR_02162</name>
</gene>
<dbReference type="AlphaFoldDB" id="A0A1C1CE19"/>
<organism evidence="1 2">
    <name type="scientific">Cladophialophora carrionii</name>
    <dbReference type="NCBI Taxonomy" id="86049"/>
    <lineage>
        <taxon>Eukaryota</taxon>
        <taxon>Fungi</taxon>
        <taxon>Dikarya</taxon>
        <taxon>Ascomycota</taxon>
        <taxon>Pezizomycotina</taxon>
        <taxon>Eurotiomycetes</taxon>
        <taxon>Chaetothyriomycetidae</taxon>
        <taxon>Chaetothyriales</taxon>
        <taxon>Herpotrichiellaceae</taxon>
        <taxon>Cladophialophora</taxon>
    </lineage>
</organism>
<comment type="caution">
    <text evidence="1">The sequence shown here is derived from an EMBL/GenBank/DDBJ whole genome shotgun (WGS) entry which is preliminary data.</text>
</comment>
<sequence length="117" mass="13735">MPSGRNGQVPPFFLRSTSAPQFLRKPIHPDALGPDNLYRFRSDSRRMWRRGGARKVFDQVVRLSESLEKDTRDWHEGMLNCEDIIDGNWYCWLSTDTDCIPEAITLPLIDFYRRYPA</sequence>
<dbReference type="EMBL" id="LGRB01000015">
    <property type="protein sequence ID" value="OCT46711.1"/>
    <property type="molecule type" value="Genomic_DNA"/>
</dbReference>
<dbReference type="Proteomes" id="UP000094526">
    <property type="component" value="Unassembled WGS sequence"/>
</dbReference>
<proteinExistence type="predicted"/>
<name>A0A1C1CE19_9EURO</name>
<accession>A0A1C1CE19</accession>
<keyword evidence="2" id="KW-1185">Reference proteome</keyword>
<protein>
    <submittedName>
        <fullName evidence="1">Uncharacterized protein</fullName>
    </submittedName>
</protein>
<dbReference type="VEuPathDB" id="FungiDB:CLCR_02162"/>
<evidence type="ECO:0000313" key="2">
    <source>
        <dbReference type="Proteomes" id="UP000094526"/>
    </source>
</evidence>
<evidence type="ECO:0000313" key="1">
    <source>
        <dbReference type="EMBL" id="OCT46711.1"/>
    </source>
</evidence>
<reference evidence="2" key="1">
    <citation type="submission" date="2015-07" db="EMBL/GenBank/DDBJ databases">
        <authorList>
            <person name="Teixeira M.M."/>
            <person name="Souza R.C."/>
            <person name="Almeida L.G."/>
            <person name="Vicente V.A."/>
            <person name="de Hoog S."/>
            <person name="Bocca A.L."/>
            <person name="de Almeida S.R."/>
            <person name="Vasconcelos A.T."/>
            <person name="Felipe M.S."/>
        </authorList>
    </citation>
    <scope>NUCLEOTIDE SEQUENCE [LARGE SCALE GENOMIC DNA]</scope>
    <source>
        <strain evidence="2">KSF</strain>
    </source>
</reference>